<dbReference type="Gene3D" id="3.40.50.1820">
    <property type="entry name" value="alpha/beta hydrolase"/>
    <property type="match status" value="1"/>
</dbReference>
<dbReference type="InterPro" id="IPR029058">
    <property type="entry name" value="AB_hydrolase_fold"/>
</dbReference>
<gene>
    <name evidence="3" type="ORF">Clacol_006628</name>
</gene>
<dbReference type="GO" id="GO:0008126">
    <property type="term" value="F:acetylesterase activity"/>
    <property type="evidence" value="ECO:0007669"/>
    <property type="project" value="TreeGrafter"/>
</dbReference>
<dbReference type="Proteomes" id="UP001050691">
    <property type="component" value="Unassembled WGS sequence"/>
</dbReference>
<dbReference type="GO" id="GO:0047372">
    <property type="term" value="F:monoacylglycerol lipase activity"/>
    <property type="evidence" value="ECO:0007669"/>
    <property type="project" value="TreeGrafter"/>
</dbReference>
<proteinExistence type="inferred from homology"/>
<evidence type="ECO:0000313" key="4">
    <source>
        <dbReference type="Proteomes" id="UP001050691"/>
    </source>
</evidence>
<dbReference type="PANTHER" id="PTHR10794">
    <property type="entry name" value="ABHYDROLASE DOMAIN-CONTAINING PROTEIN"/>
    <property type="match status" value="1"/>
</dbReference>
<dbReference type="GO" id="GO:0051793">
    <property type="term" value="P:medium-chain fatty acid catabolic process"/>
    <property type="evidence" value="ECO:0007669"/>
    <property type="project" value="TreeGrafter"/>
</dbReference>
<comment type="similarity">
    <text evidence="1">Belongs to the AB hydrolase superfamily. AB hydrolase 4 family.</text>
</comment>
<name>A0AAV5AHE4_9AGAM</name>
<dbReference type="GO" id="GO:0051792">
    <property type="term" value="P:medium-chain fatty acid biosynthetic process"/>
    <property type="evidence" value="ECO:0007669"/>
    <property type="project" value="TreeGrafter"/>
</dbReference>
<evidence type="ECO:0000256" key="1">
    <source>
        <dbReference type="ARBA" id="ARBA00010884"/>
    </source>
</evidence>
<accession>A0AAV5AHE4</accession>
<protein>
    <recommendedName>
        <fullName evidence="2">AB hydrolase-1 domain-containing protein</fullName>
    </recommendedName>
</protein>
<organism evidence="3 4">
    <name type="scientific">Clathrus columnatus</name>
    <dbReference type="NCBI Taxonomy" id="1419009"/>
    <lineage>
        <taxon>Eukaryota</taxon>
        <taxon>Fungi</taxon>
        <taxon>Dikarya</taxon>
        <taxon>Basidiomycota</taxon>
        <taxon>Agaricomycotina</taxon>
        <taxon>Agaricomycetes</taxon>
        <taxon>Phallomycetidae</taxon>
        <taxon>Phallales</taxon>
        <taxon>Clathraceae</taxon>
        <taxon>Clathrus</taxon>
    </lineage>
</organism>
<comment type="caution">
    <text evidence="3">The sequence shown here is derived from an EMBL/GenBank/DDBJ whole genome shotgun (WGS) entry which is preliminary data.</text>
</comment>
<keyword evidence="4" id="KW-1185">Reference proteome</keyword>
<dbReference type="InterPro" id="IPR050960">
    <property type="entry name" value="AB_hydrolase_4_sf"/>
</dbReference>
<feature type="domain" description="AB hydrolase-1" evidence="2">
    <location>
        <begin position="120"/>
        <end position="350"/>
    </location>
</feature>
<dbReference type="AlphaFoldDB" id="A0AAV5AHE4"/>
<sequence length="453" mass="50287">MVWSIFTSQPNTQLYFSPLPSLVRVKGGHSTNGMIGNDEPESEISLREFVITRCPSLSQGYMGPPWWLDNGHLQTLYSALGNFDHLDEIVYERRFLRLPDGGTLGLDFAGPQKISNDITIVLMLHGISGGSNEAYVRSVLRHVCAPKYEGGLGYRGVVMNFRGCGNVPLTSPQLYSAGYTDDLRATILYLRKKYPKAKILGIGFSLGANVLTRYLGEEGYNSQLVSGCALACPWDLLRFSDHIESSWFHRNIYSRALAQSIQAKVKENLNIMRQECSQDVLLHIDTLLKAKNPQVILVDEHVTRFLGGSSTPFPLASAKDYYRWASCIDQVSNIRVPFLAINALDDPISSTVPVPLPEEAAHTILATTANGGHLGWFEGGGVGWWETKRWIKNPIVEWVRATGEELVSQTLPDVAVMIKDGFTCLESKPEVGFKEIILEMVPITKDDLLPLSI</sequence>
<dbReference type="SUPFAM" id="SSF53474">
    <property type="entry name" value="alpha/beta-Hydrolases"/>
    <property type="match status" value="1"/>
</dbReference>
<dbReference type="EMBL" id="BPWL01000007">
    <property type="protein sequence ID" value="GJJ12386.1"/>
    <property type="molecule type" value="Genomic_DNA"/>
</dbReference>
<dbReference type="PANTHER" id="PTHR10794:SF63">
    <property type="entry name" value="ALPHA_BETA HYDROLASE 1, ISOFORM A"/>
    <property type="match status" value="1"/>
</dbReference>
<evidence type="ECO:0000313" key="3">
    <source>
        <dbReference type="EMBL" id="GJJ12386.1"/>
    </source>
</evidence>
<evidence type="ECO:0000259" key="2">
    <source>
        <dbReference type="Pfam" id="PF00561"/>
    </source>
</evidence>
<reference evidence="3" key="1">
    <citation type="submission" date="2021-10" db="EMBL/GenBank/DDBJ databases">
        <title>De novo Genome Assembly of Clathrus columnatus (Basidiomycota, Fungi) Using Illumina and Nanopore Sequence Data.</title>
        <authorList>
            <person name="Ogiso-Tanaka E."/>
            <person name="Itagaki H."/>
            <person name="Hosoya T."/>
            <person name="Hosaka K."/>
        </authorList>
    </citation>
    <scope>NUCLEOTIDE SEQUENCE</scope>
    <source>
        <strain evidence="3">MO-923</strain>
    </source>
</reference>
<dbReference type="InterPro" id="IPR000073">
    <property type="entry name" value="AB_hydrolase_1"/>
</dbReference>
<dbReference type="Pfam" id="PF00561">
    <property type="entry name" value="Abhydrolase_1"/>
    <property type="match status" value="1"/>
</dbReference>